<comment type="caution">
    <text evidence="1">The sequence shown here is derived from an EMBL/GenBank/DDBJ whole genome shotgun (WGS) entry which is preliminary data.</text>
</comment>
<accession>A0ACB5T3Z3</accession>
<protein>
    <submittedName>
        <fullName evidence="1">Unnamed protein product</fullName>
    </submittedName>
</protein>
<gene>
    <name evidence="1" type="ORF">Amon02_000471400</name>
</gene>
<name>A0ACB5T3Z3_AMBMO</name>
<keyword evidence="2" id="KW-1185">Reference proteome</keyword>
<dbReference type="Proteomes" id="UP001165064">
    <property type="component" value="Unassembled WGS sequence"/>
</dbReference>
<reference evidence="1" key="1">
    <citation type="submission" date="2023-04" db="EMBL/GenBank/DDBJ databases">
        <title>Ambrosiozyma monospora NBRC 10751.</title>
        <authorList>
            <person name="Ichikawa N."/>
            <person name="Sato H."/>
            <person name="Tonouchi N."/>
        </authorList>
    </citation>
    <scope>NUCLEOTIDE SEQUENCE</scope>
    <source>
        <strain evidence="1">NBRC 10751</strain>
    </source>
</reference>
<dbReference type="EMBL" id="BSXS01003303">
    <property type="protein sequence ID" value="GME81016.1"/>
    <property type="molecule type" value="Genomic_DNA"/>
</dbReference>
<evidence type="ECO:0000313" key="2">
    <source>
        <dbReference type="Proteomes" id="UP001165064"/>
    </source>
</evidence>
<organism evidence="1 2">
    <name type="scientific">Ambrosiozyma monospora</name>
    <name type="common">Yeast</name>
    <name type="synonym">Endomycopsis monosporus</name>
    <dbReference type="NCBI Taxonomy" id="43982"/>
    <lineage>
        <taxon>Eukaryota</taxon>
        <taxon>Fungi</taxon>
        <taxon>Dikarya</taxon>
        <taxon>Ascomycota</taxon>
        <taxon>Saccharomycotina</taxon>
        <taxon>Pichiomycetes</taxon>
        <taxon>Pichiales</taxon>
        <taxon>Pichiaceae</taxon>
        <taxon>Ambrosiozyma</taxon>
    </lineage>
</organism>
<sequence>MFRTTISKVLRPCLVQTTPVRAFSYTPTFLQAAATTPATSTQPAKPQETQPTTTKTEAKVIPNLLPLKYEQDLYATLSIHNRPYLITEGDEVTLPFRLKHGEIGDVLNFTNITTVGSRNYTYHVESGEISPEVLSVKGVVIDKTKKPMYVKEVTKRRNRHVKHHKVKHDLTVLRISELKLKI</sequence>
<evidence type="ECO:0000313" key="1">
    <source>
        <dbReference type="EMBL" id="GME81016.1"/>
    </source>
</evidence>
<proteinExistence type="predicted"/>